<evidence type="ECO:0000256" key="7">
    <source>
        <dbReference type="SAM" id="Phobius"/>
    </source>
</evidence>
<feature type="transmembrane region" description="Helical" evidence="7">
    <location>
        <begin position="118"/>
        <end position="136"/>
    </location>
</feature>
<accession>A0A4V0WQ12</accession>
<keyword evidence="10" id="KW-1185">Reference proteome</keyword>
<feature type="transmembrane region" description="Helical" evidence="7">
    <location>
        <begin position="142"/>
        <end position="159"/>
    </location>
</feature>
<evidence type="ECO:0000313" key="10">
    <source>
        <dbReference type="Proteomes" id="UP000290567"/>
    </source>
</evidence>
<dbReference type="InterPro" id="IPR050539">
    <property type="entry name" value="ThrE_Dicarb/AminoAcid_Exp"/>
</dbReference>
<sequence>MKQQSYGQLVLSTCLMAGKIMMEAGSEVYRVEDTMKRIAQNAGLADVQIYVTATGMIVGSPSEENSQVIQITQQSINLEKVAAVNHASRAFANGELSLYDLYQRLKKIDLATPDFSQLWKILAAGIVSSTLMIIYRGDWADFTATFVIGMLGFSVHSLFGKRLGLKFLNDFLASLLVGCLAILSVKLSFAQDVNNIIVGSIMPLVPGLAITNSFRDIMAGHLLSGVARATEAIFIAGSIGGGIIVAFNLF</sequence>
<reference evidence="10" key="1">
    <citation type="submission" date="2019-02" db="EMBL/GenBank/DDBJ databases">
        <title>Draft genome sequence of Enterococcus sp. Gos25-1.</title>
        <authorList>
            <person name="Tanaka N."/>
            <person name="Shiwa Y."/>
            <person name="Fujita N."/>
        </authorList>
    </citation>
    <scope>NUCLEOTIDE SEQUENCE [LARGE SCALE GENOMIC DNA]</scope>
    <source>
        <strain evidence="10">Gos25-1</strain>
    </source>
</reference>
<comment type="caution">
    <text evidence="9">The sequence shown here is derived from an EMBL/GenBank/DDBJ whole genome shotgun (WGS) entry which is preliminary data.</text>
</comment>
<evidence type="ECO:0000256" key="6">
    <source>
        <dbReference type="ARBA" id="ARBA00034125"/>
    </source>
</evidence>
<keyword evidence="5 7" id="KW-0472">Membrane</keyword>
<keyword evidence="3 7" id="KW-0812">Transmembrane</keyword>
<dbReference type="PANTHER" id="PTHR34390">
    <property type="entry name" value="UPF0442 PROTEIN YJJB-RELATED"/>
    <property type="match status" value="1"/>
</dbReference>
<feature type="domain" description="Threonine/serine exporter-like N-terminal" evidence="8">
    <location>
        <begin position="13"/>
        <end position="249"/>
    </location>
</feature>
<dbReference type="Proteomes" id="UP000290567">
    <property type="component" value="Unassembled WGS sequence"/>
</dbReference>
<dbReference type="GO" id="GO:0005886">
    <property type="term" value="C:plasma membrane"/>
    <property type="evidence" value="ECO:0007669"/>
    <property type="project" value="UniProtKB-SubCell"/>
</dbReference>
<dbReference type="InterPro" id="IPR010619">
    <property type="entry name" value="ThrE-like_N"/>
</dbReference>
<dbReference type="OrthoDB" id="9813917at2"/>
<evidence type="ECO:0000256" key="2">
    <source>
        <dbReference type="ARBA" id="ARBA00022475"/>
    </source>
</evidence>
<evidence type="ECO:0000256" key="5">
    <source>
        <dbReference type="ARBA" id="ARBA00023136"/>
    </source>
</evidence>
<evidence type="ECO:0000259" key="8">
    <source>
        <dbReference type="Pfam" id="PF06738"/>
    </source>
</evidence>
<dbReference type="GO" id="GO:0022857">
    <property type="term" value="F:transmembrane transporter activity"/>
    <property type="evidence" value="ECO:0007669"/>
    <property type="project" value="InterPro"/>
</dbReference>
<name>A0A4V0WQ12_9ENTE</name>
<gene>
    <name evidence="9" type="ORF">NRIC_36400</name>
</gene>
<feature type="transmembrane region" description="Helical" evidence="7">
    <location>
        <begin position="171"/>
        <end position="190"/>
    </location>
</feature>
<evidence type="ECO:0000256" key="4">
    <source>
        <dbReference type="ARBA" id="ARBA00022989"/>
    </source>
</evidence>
<dbReference type="GO" id="GO:0015744">
    <property type="term" value="P:succinate transport"/>
    <property type="evidence" value="ECO:0007669"/>
    <property type="project" value="TreeGrafter"/>
</dbReference>
<comment type="similarity">
    <text evidence="6">Belongs to the ThrE exporter (TC 2.A.79) family.</text>
</comment>
<dbReference type="EMBL" id="BJCC01000037">
    <property type="protein sequence ID" value="GCF95749.1"/>
    <property type="molecule type" value="Genomic_DNA"/>
</dbReference>
<evidence type="ECO:0000256" key="1">
    <source>
        <dbReference type="ARBA" id="ARBA00004651"/>
    </source>
</evidence>
<dbReference type="AlphaFoldDB" id="A0A4V0WQ12"/>
<evidence type="ECO:0000313" key="9">
    <source>
        <dbReference type="EMBL" id="GCF95749.1"/>
    </source>
</evidence>
<dbReference type="PANTHER" id="PTHR34390:SF2">
    <property type="entry name" value="SUCCINATE TRANSPORTER SUBUNIT YJJP-RELATED"/>
    <property type="match status" value="1"/>
</dbReference>
<feature type="transmembrane region" description="Helical" evidence="7">
    <location>
        <begin position="226"/>
        <end position="247"/>
    </location>
</feature>
<comment type="subcellular location">
    <subcellularLocation>
        <location evidence="1">Cell membrane</location>
        <topology evidence="1">Multi-pass membrane protein</topology>
    </subcellularLocation>
</comment>
<evidence type="ECO:0000256" key="3">
    <source>
        <dbReference type="ARBA" id="ARBA00022692"/>
    </source>
</evidence>
<organism evidence="9 10">
    <name type="scientific">Enterococcus florum</name>
    <dbReference type="NCBI Taxonomy" id="2480627"/>
    <lineage>
        <taxon>Bacteria</taxon>
        <taxon>Bacillati</taxon>
        <taxon>Bacillota</taxon>
        <taxon>Bacilli</taxon>
        <taxon>Lactobacillales</taxon>
        <taxon>Enterococcaceae</taxon>
        <taxon>Enterococcus</taxon>
    </lineage>
</organism>
<dbReference type="Pfam" id="PF06738">
    <property type="entry name" value="ThrE"/>
    <property type="match status" value="1"/>
</dbReference>
<protein>
    <submittedName>
        <fullName evidence="9">Membrane protein</fullName>
    </submittedName>
</protein>
<keyword evidence="2" id="KW-1003">Cell membrane</keyword>
<proteinExistence type="inferred from homology"/>
<dbReference type="RefSeq" id="WP_146624120.1">
    <property type="nucleotide sequence ID" value="NZ_BJCC01000037.1"/>
</dbReference>
<keyword evidence="4 7" id="KW-1133">Transmembrane helix</keyword>